<feature type="domain" description="Beta-lactamase-related" evidence="1">
    <location>
        <begin position="5"/>
        <end position="336"/>
    </location>
</feature>
<name>A0A815SKL6_9BILA</name>
<organism evidence="2 3">
    <name type="scientific">Rotaria sordida</name>
    <dbReference type="NCBI Taxonomy" id="392033"/>
    <lineage>
        <taxon>Eukaryota</taxon>
        <taxon>Metazoa</taxon>
        <taxon>Spiralia</taxon>
        <taxon>Gnathifera</taxon>
        <taxon>Rotifera</taxon>
        <taxon>Eurotatoria</taxon>
        <taxon>Bdelloidea</taxon>
        <taxon>Philodinida</taxon>
        <taxon>Philodinidae</taxon>
        <taxon>Rotaria</taxon>
    </lineage>
</organism>
<reference evidence="2" key="1">
    <citation type="submission" date="2021-02" db="EMBL/GenBank/DDBJ databases">
        <authorList>
            <person name="Nowell W R."/>
        </authorList>
    </citation>
    <scope>NUCLEOTIDE SEQUENCE</scope>
</reference>
<dbReference type="InterPro" id="IPR012338">
    <property type="entry name" value="Beta-lactam/transpept-like"/>
</dbReference>
<dbReference type="Gene3D" id="3.40.710.10">
    <property type="entry name" value="DD-peptidase/beta-lactamase superfamily"/>
    <property type="match status" value="1"/>
</dbReference>
<dbReference type="Pfam" id="PF00144">
    <property type="entry name" value="Beta-lactamase"/>
    <property type="match status" value="1"/>
</dbReference>
<protein>
    <recommendedName>
        <fullName evidence="1">Beta-lactamase-related domain-containing protein</fullName>
    </recommendedName>
</protein>
<dbReference type="InterPro" id="IPR001466">
    <property type="entry name" value="Beta-lactam-related"/>
</dbReference>
<evidence type="ECO:0000313" key="3">
    <source>
        <dbReference type="Proteomes" id="UP000663870"/>
    </source>
</evidence>
<dbReference type="AlphaFoldDB" id="A0A815SKL6"/>
<evidence type="ECO:0000259" key="1">
    <source>
        <dbReference type="Pfam" id="PF00144"/>
    </source>
</evidence>
<dbReference type="SUPFAM" id="SSF56601">
    <property type="entry name" value="beta-lactamase/transpeptidase-like"/>
    <property type="match status" value="1"/>
</dbReference>
<gene>
    <name evidence="2" type="ORF">JXQ802_LOCUS40014</name>
</gene>
<comment type="caution">
    <text evidence="2">The sequence shown here is derived from an EMBL/GenBank/DDBJ whole genome shotgun (WGS) entry which is preliminary data.</text>
</comment>
<sequence>MDVEKSIFAVASISKTFIAVAVMQLVEKELVDLDTDINQYLSEPRQRIFHPNYPSHSITLRRLLSHSSSIAVDESIQLSLYQLGDTAFEQSTLAEILFTHINPNTSNWLPKPPGTVAFYSNYGSSLAGLVVERVANMSFDQYVKEKIMKPLSIDISKVGVRLADFSNREELVKHYAYAFNASNLNEWIQGMPQLNVTQLSDNFPTWLYIPFFGFSAYPAGLFRMSTRSLSKFLQMFMNNGSTLLSPRSIAEMKLIVGNGLIPYYDPHGIVNSSIIAPPTFGLSWTWQTLSDGRRYIGHSGSLPGSRHWMLINEKNTVGVIILTNGDSNVPSDRSSQYYKILENIHLALIQCFETEISKSSACHRNISFFEFSMMMFFSFLFFSLNDHLLLNENEFHQ</sequence>
<accession>A0A815SKL6</accession>
<evidence type="ECO:0000313" key="2">
    <source>
        <dbReference type="EMBL" id="CAF1493815.1"/>
    </source>
</evidence>
<proteinExistence type="predicted"/>
<dbReference type="PANTHER" id="PTHR46825:SF9">
    <property type="entry name" value="BETA-LACTAMASE-RELATED DOMAIN-CONTAINING PROTEIN"/>
    <property type="match status" value="1"/>
</dbReference>
<dbReference type="Proteomes" id="UP000663870">
    <property type="component" value="Unassembled WGS sequence"/>
</dbReference>
<keyword evidence="3" id="KW-1185">Reference proteome</keyword>
<dbReference type="PANTHER" id="PTHR46825">
    <property type="entry name" value="D-ALANYL-D-ALANINE-CARBOXYPEPTIDASE/ENDOPEPTIDASE AMPH"/>
    <property type="match status" value="1"/>
</dbReference>
<dbReference type="InterPro" id="IPR050491">
    <property type="entry name" value="AmpC-like"/>
</dbReference>
<dbReference type="EMBL" id="CAJNOL010002373">
    <property type="protein sequence ID" value="CAF1493815.1"/>
    <property type="molecule type" value="Genomic_DNA"/>
</dbReference>